<reference evidence="3" key="1">
    <citation type="journal article" date="2019" name="Int. J. Syst. Evol. Microbiol.">
        <title>The Global Catalogue of Microorganisms (GCM) 10K type strain sequencing project: providing services to taxonomists for standard genome sequencing and annotation.</title>
        <authorList>
            <consortium name="The Broad Institute Genomics Platform"/>
            <consortium name="The Broad Institute Genome Sequencing Center for Infectious Disease"/>
            <person name="Wu L."/>
            <person name="Ma J."/>
        </authorList>
    </citation>
    <scope>NUCLEOTIDE SEQUENCE [LARGE SCALE GENOMIC DNA]</scope>
    <source>
        <strain evidence="3">JCM 17125</strain>
    </source>
</reference>
<evidence type="ECO:0000256" key="1">
    <source>
        <dbReference type="SAM" id="MobiDB-lite"/>
    </source>
</evidence>
<name>A0ABP7EDT1_9MICO</name>
<feature type="region of interest" description="Disordered" evidence="1">
    <location>
        <begin position="1"/>
        <end position="68"/>
    </location>
</feature>
<evidence type="ECO:0000313" key="2">
    <source>
        <dbReference type="EMBL" id="GAA3717777.1"/>
    </source>
</evidence>
<feature type="compositionally biased region" description="Basic and acidic residues" evidence="1">
    <location>
        <begin position="52"/>
        <end position="68"/>
    </location>
</feature>
<keyword evidence="3" id="KW-1185">Reference proteome</keyword>
<accession>A0ABP7EDT1</accession>
<dbReference type="Proteomes" id="UP001501468">
    <property type="component" value="Unassembled WGS sequence"/>
</dbReference>
<sequence>MSASDKPRLAGRQPSNRGGVPRVKTWPVDASRREGKRGEHLSRTDPSVQRVRHQEDPGHRHDPGRADR</sequence>
<comment type="caution">
    <text evidence="2">The sequence shown here is derived from an EMBL/GenBank/DDBJ whole genome shotgun (WGS) entry which is preliminary data.</text>
</comment>
<protein>
    <submittedName>
        <fullName evidence="2">Uncharacterized protein</fullName>
    </submittedName>
</protein>
<dbReference type="EMBL" id="BAABDC010000008">
    <property type="protein sequence ID" value="GAA3717777.1"/>
    <property type="molecule type" value="Genomic_DNA"/>
</dbReference>
<proteinExistence type="predicted"/>
<organism evidence="2 3">
    <name type="scientific">Terrabacter ginsenosidimutans</name>
    <dbReference type="NCBI Taxonomy" id="490575"/>
    <lineage>
        <taxon>Bacteria</taxon>
        <taxon>Bacillati</taxon>
        <taxon>Actinomycetota</taxon>
        <taxon>Actinomycetes</taxon>
        <taxon>Micrococcales</taxon>
        <taxon>Intrasporangiaceae</taxon>
        <taxon>Terrabacter</taxon>
    </lineage>
</organism>
<feature type="compositionally biased region" description="Basic and acidic residues" evidence="1">
    <location>
        <begin position="30"/>
        <end position="43"/>
    </location>
</feature>
<gene>
    <name evidence="2" type="ORF">GCM10022399_37910</name>
</gene>
<evidence type="ECO:0000313" key="3">
    <source>
        <dbReference type="Proteomes" id="UP001501468"/>
    </source>
</evidence>